<organism evidence="1 2">
    <name type="scientific">Paramecium octaurelia</name>
    <dbReference type="NCBI Taxonomy" id="43137"/>
    <lineage>
        <taxon>Eukaryota</taxon>
        <taxon>Sar</taxon>
        <taxon>Alveolata</taxon>
        <taxon>Ciliophora</taxon>
        <taxon>Intramacronucleata</taxon>
        <taxon>Oligohymenophorea</taxon>
        <taxon>Peniculida</taxon>
        <taxon>Parameciidae</taxon>
        <taxon>Paramecium</taxon>
    </lineage>
</organism>
<evidence type="ECO:0000313" key="2">
    <source>
        <dbReference type="Proteomes" id="UP000683925"/>
    </source>
</evidence>
<dbReference type="CDD" id="cd21455">
    <property type="entry name" value="DLC-like_DYNLT1_DYNLT3"/>
    <property type="match status" value="1"/>
</dbReference>
<dbReference type="PANTHER" id="PTHR21255:SF4">
    <property type="entry name" value="DYNEIN LIGHT CHAIN TCTEX-TYPE"/>
    <property type="match status" value="1"/>
</dbReference>
<dbReference type="Proteomes" id="UP000683925">
    <property type="component" value="Unassembled WGS sequence"/>
</dbReference>
<dbReference type="Pfam" id="PF03645">
    <property type="entry name" value="Tctex-1"/>
    <property type="match status" value="1"/>
</dbReference>
<dbReference type="OMA" id="RINEWMS"/>
<keyword evidence="2" id="KW-1185">Reference proteome</keyword>
<dbReference type="GO" id="GO:0007018">
    <property type="term" value="P:microtubule-based movement"/>
    <property type="evidence" value="ECO:0007669"/>
    <property type="project" value="TreeGrafter"/>
</dbReference>
<dbReference type="OrthoDB" id="10059120at2759"/>
<accession>A0A8S1VIR7</accession>
<dbReference type="GO" id="GO:0045505">
    <property type="term" value="F:dynein intermediate chain binding"/>
    <property type="evidence" value="ECO:0007669"/>
    <property type="project" value="TreeGrafter"/>
</dbReference>
<dbReference type="Gene3D" id="3.30.1140.40">
    <property type="entry name" value="Tctex-1"/>
    <property type="match status" value="1"/>
</dbReference>
<dbReference type="InterPro" id="IPR005334">
    <property type="entry name" value="Tctex-1-like"/>
</dbReference>
<dbReference type="AlphaFoldDB" id="A0A8S1VIR7"/>
<evidence type="ECO:0000313" key="1">
    <source>
        <dbReference type="EMBL" id="CAD8177124.1"/>
    </source>
</evidence>
<dbReference type="GO" id="GO:0005868">
    <property type="term" value="C:cytoplasmic dynein complex"/>
    <property type="evidence" value="ECO:0007669"/>
    <property type="project" value="TreeGrafter"/>
</dbReference>
<reference evidence="1" key="1">
    <citation type="submission" date="2021-01" db="EMBL/GenBank/DDBJ databases">
        <authorList>
            <consortium name="Genoscope - CEA"/>
            <person name="William W."/>
        </authorList>
    </citation>
    <scope>NUCLEOTIDE SEQUENCE</scope>
</reference>
<name>A0A8S1VIR7_PAROT</name>
<gene>
    <name evidence="1" type="ORF">POCTA_138.1.T0680142</name>
</gene>
<comment type="caution">
    <text evidence="1">The sequence shown here is derived from an EMBL/GenBank/DDBJ whole genome shotgun (WGS) entry which is preliminary data.</text>
</comment>
<dbReference type="PANTHER" id="PTHR21255">
    <property type="entry name" value="T-COMPLEX-ASSOCIATED-TESTIS-EXPRESSED 1/ DYNEIN LIGHT CHAIN"/>
    <property type="match status" value="1"/>
</dbReference>
<sequence>MEENQNLEENTYSQEEVDRITQESIESVLKEVQYEESKVQGWINAICEKVTQQLIELGKPYKYIVHCMIMQRNGAGAFVTTSQWWDTVADGQIIISWPKDKQAKQEQQKNTLHCICSVFAVSMI</sequence>
<dbReference type="EMBL" id="CAJJDP010000067">
    <property type="protein sequence ID" value="CAD8177124.1"/>
    <property type="molecule type" value="Genomic_DNA"/>
</dbReference>
<dbReference type="InterPro" id="IPR038586">
    <property type="entry name" value="Tctex-1-like_sf"/>
</dbReference>
<proteinExistence type="predicted"/>
<protein>
    <submittedName>
        <fullName evidence="1">Uncharacterized protein</fullName>
    </submittedName>
</protein>
<dbReference type="GO" id="GO:0005737">
    <property type="term" value="C:cytoplasm"/>
    <property type="evidence" value="ECO:0007669"/>
    <property type="project" value="TreeGrafter"/>
</dbReference>